<evidence type="ECO:0000259" key="3">
    <source>
        <dbReference type="PROSITE" id="PS50041"/>
    </source>
</evidence>
<dbReference type="GO" id="GO:0016020">
    <property type="term" value="C:membrane"/>
    <property type="evidence" value="ECO:0007669"/>
    <property type="project" value="InterPro"/>
</dbReference>
<dbReference type="KEGG" id="aplc:110984046"/>
<comment type="caution">
    <text evidence="2">Lacks conserved residue(s) required for the propagation of feature annotation.</text>
</comment>
<reference evidence="6" key="1">
    <citation type="submission" date="2025-08" db="UniProtKB">
        <authorList>
            <consortium name="RefSeq"/>
        </authorList>
    </citation>
    <scope>IDENTIFICATION</scope>
</reference>
<evidence type="ECO:0000256" key="1">
    <source>
        <dbReference type="ARBA" id="ARBA00023157"/>
    </source>
</evidence>
<dbReference type="PANTHER" id="PTHR22991:SF40">
    <property type="entry name" value="PROTEIN CBG13490"/>
    <property type="match status" value="1"/>
</dbReference>
<organism evidence="5 6">
    <name type="scientific">Acanthaster planci</name>
    <name type="common">Crown-of-thorns starfish</name>
    <dbReference type="NCBI Taxonomy" id="133434"/>
    <lineage>
        <taxon>Eukaryota</taxon>
        <taxon>Metazoa</taxon>
        <taxon>Echinodermata</taxon>
        <taxon>Eleutherozoa</taxon>
        <taxon>Asterozoa</taxon>
        <taxon>Asteroidea</taxon>
        <taxon>Valvatacea</taxon>
        <taxon>Valvatida</taxon>
        <taxon>Acanthasteridae</taxon>
        <taxon>Acanthaster</taxon>
    </lineage>
</organism>
<keyword evidence="5" id="KW-1185">Reference proteome</keyword>
<evidence type="ECO:0000313" key="5">
    <source>
        <dbReference type="Proteomes" id="UP000694845"/>
    </source>
</evidence>
<gene>
    <name evidence="6" type="primary">LOC110984046</name>
</gene>
<dbReference type="PANTHER" id="PTHR22991">
    <property type="entry name" value="PROTEIN CBG13490"/>
    <property type="match status" value="1"/>
</dbReference>
<dbReference type="PROSITE" id="PS50041">
    <property type="entry name" value="C_TYPE_LECTIN_2"/>
    <property type="match status" value="1"/>
</dbReference>
<dbReference type="InterPro" id="IPR001304">
    <property type="entry name" value="C-type_lectin-like"/>
</dbReference>
<evidence type="ECO:0000256" key="2">
    <source>
        <dbReference type="PROSITE-ProRule" id="PRU00196"/>
    </source>
</evidence>
<proteinExistence type="predicted"/>
<sequence>MDVAGTRDYRLGLLSPVYGVLQSSTNHILVGQKSLCDQGWIFHEGSCYWGSEAEVTVEYVQAAAICHQSASHLASILTSSENDFVRTAFPNLSKIWLGAHNGGEQPGTYRKSLLWSDGSFPAFRASVLLNAVPNADSLQCLAMHEEGEWLVKPPTKKKSVVCKKYPHFSQQFGTGEGAVHLTHMDCQGCEDHLNQCRHGSWHDVTSCSQAKAVGLKCSVVCPTYETNAVTDARFPFKPLNPSSLRVDFTVQTAGTIRLILSRDESLAGAVYSIVLSTTSTSGIYHHASASWHDEQGIVDVLNADAERGIWVTKADATLRVGRATESGPLLEWTDDLSESGPPDLHVGFSSRQPATWQFGSFCGEEAVRSV</sequence>
<evidence type="ECO:0000313" key="6">
    <source>
        <dbReference type="RefSeq" id="XP_022099532.1"/>
    </source>
</evidence>
<dbReference type="SUPFAM" id="SSF56436">
    <property type="entry name" value="C-type lectin-like"/>
    <property type="match status" value="1"/>
</dbReference>
<dbReference type="SMART" id="SM00034">
    <property type="entry name" value="CLECT"/>
    <property type="match status" value="1"/>
</dbReference>
<dbReference type="RefSeq" id="XP_022099532.1">
    <property type="nucleotide sequence ID" value="XM_022243840.1"/>
</dbReference>
<feature type="domain" description="C-type lectin" evidence="3">
    <location>
        <begin position="43"/>
        <end position="163"/>
    </location>
</feature>
<keyword evidence="1 2" id="KW-1015">Disulfide bond</keyword>
<accession>A0A8B7Z3K2</accession>
<dbReference type="InterPro" id="IPR001190">
    <property type="entry name" value="SRCR"/>
</dbReference>
<dbReference type="SUPFAM" id="SSF56487">
    <property type="entry name" value="SRCR-like"/>
    <property type="match status" value="1"/>
</dbReference>
<dbReference type="PROSITE" id="PS50287">
    <property type="entry name" value="SRCR_2"/>
    <property type="match status" value="1"/>
</dbReference>
<feature type="domain" description="SRCR" evidence="4">
    <location>
        <begin position="149"/>
        <end position="218"/>
    </location>
</feature>
<dbReference type="InterPro" id="IPR050976">
    <property type="entry name" value="Snaclec"/>
</dbReference>
<feature type="disulfide bond" evidence="2">
    <location>
        <begin position="186"/>
        <end position="196"/>
    </location>
</feature>
<dbReference type="Pfam" id="PF12248">
    <property type="entry name" value="Methyltransf_FA"/>
    <property type="match status" value="1"/>
</dbReference>
<dbReference type="Gene3D" id="3.10.100.10">
    <property type="entry name" value="Mannose-Binding Protein A, subunit A"/>
    <property type="match status" value="1"/>
</dbReference>
<dbReference type="InterPro" id="IPR016186">
    <property type="entry name" value="C-type_lectin-like/link_sf"/>
</dbReference>
<dbReference type="OrthoDB" id="6337382at2759"/>
<dbReference type="GeneID" id="110984046"/>
<dbReference type="Gene3D" id="3.10.250.10">
    <property type="entry name" value="SRCR-like domain"/>
    <property type="match status" value="1"/>
</dbReference>
<protein>
    <submittedName>
        <fullName evidence="6">Uncharacterized protein LOC110984046 isoform X1</fullName>
    </submittedName>
</protein>
<dbReference type="Pfam" id="PF00059">
    <property type="entry name" value="Lectin_C"/>
    <property type="match status" value="1"/>
</dbReference>
<evidence type="ECO:0000259" key="4">
    <source>
        <dbReference type="PROSITE" id="PS50287"/>
    </source>
</evidence>
<dbReference type="CDD" id="cd00037">
    <property type="entry name" value="CLECT"/>
    <property type="match status" value="1"/>
</dbReference>
<dbReference type="AlphaFoldDB" id="A0A8B7Z3K2"/>
<dbReference type="InterPro" id="IPR016187">
    <property type="entry name" value="CTDL_fold"/>
</dbReference>
<name>A0A8B7Z3K2_ACAPL</name>
<dbReference type="Proteomes" id="UP000694845">
    <property type="component" value="Unplaced"/>
</dbReference>
<dbReference type="InterPro" id="IPR036772">
    <property type="entry name" value="SRCR-like_dom_sf"/>
</dbReference>
<dbReference type="InterPro" id="IPR022041">
    <property type="entry name" value="Methyltransf_FA"/>
</dbReference>